<keyword evidence="2 3" id="KW-0810">Translation regulation</keyword>
<dbReference type="InterPro" id="IPR007040">
    <property type="entry name" value="Ribosome_modulation_factor"/>
</dbReference>
<comment type="function">
    <text evidence="3">During stationary phase, converts 70S ribosomes to an inactive dimeric form (100S ribosomes).</text>
</comment>
<dbReference type="InterPro" id="IPR023200">
    <property type="entry name" value="RMF_sf"/>
</dbReference>
<comment type="similarity">
    <text evidence="3">Belongs to the ribosome modulation factor family.</text>
</comment>
<feature type="region of interest" description="Disordered" evidence="4">
    <location>
        <begin position="1"/>
        <end position="34"/>
    </location>
</feature>
<protein>
    <recommendedName>
        <fullName evidence="3">Ribosome modulation factor</fullName>
        <shortName evidence="3">RMF</shortName>
    </recommendedName>
</protein>
<dbReference type="NCBIfam" id="NF041886">
    <property type="entry name" value="Rmf_CrpP_fam"/>
    <property type="match status" value="1"/>
</dbReference>
<organism evidence="5 6">
    <name type="scientific">Umboniibacter marinipuniceus</name>
    <dbReference type="NCBI Taxonomy" id="569599"/>
    <lineage>
        <taxon>Bacteria</taxon>
        <taxon>Pseudomonadati</taxon>
        <taxon>Pseudomonadota</taxon>
        <taxon>Gammaproteobacteria</taxon>
        <taxon>Cellvibrionales</taxon>
        <taxon>Cellvibrionaceae</taxon>
        <taxon>Umboniibacter</taxon>
    </lineage>
</organism>
<feature type="compositionally biased region" description="Basic and acidic residues" evidence="4">
    <location>
        <begin position="24"/>
        <end position="34"/>
    </location>
</feature>
<feature type="compositionally biased region" description="Basic and acidic residues" evidence="4">
    <location>
        <begin position="1"/>
        <end position="14"/>
    </location>
</feature>
<evidence type="ECO:0000256" key="2">
    <source>
        <dbReference type="ARBA" id="ARBA00022845"/>
    </source>
</evidence>
<dbReference type="GO" id="GO:0006417">
    <property type="term" value="P:regulation of translation"/>
    <property type="evidence" value="ECO:0007669"/>
    <property type="project" value="UniProtKB-UniRule"/>
</dbReference>
<comment type="subcellular location">
    <subcellularLocation>
        <location evidence="3">Cytoplasm</location>
    </subcellularLocation>
</comment>
<keyword evidence="6" id="KW-1185">Reference proteome</keyword>
<dbReference type="Proteomes" id="UP000267187">
    <property type="component" value="Unassembled WGS sequence"/>
</dbReference>
<name>A0A3M0A9D5_9GAMM</name>
<evidence type="ECO:0000256" key="3">
    <source>
        <dbReference type="HAMAP-Rule" id="MF_00919"/>
    </source>
</evidence>
<gene>
    <name evidence="3" type="primary">rmf</name>
    <name evidence="5" type="ORF">DFR27_0935</name>
</gene>
<accession>A0A3M0A9D5</accession>
<dbReference type="GO" id="GO:0005737">
    <property type="term" value="C:cytoplasm"/>
    <property type="evidence" value="ECO:0007669"/>
    <property type="project" value="UniProtKB-SubCell"/>
</dbReference>
<dbReference type="RefSeq" id="WP_121876294.1">
    <property type="nucleotide sequence ID" value="NZ_REFJ01000002.1"/>
</dbReference>
<evidence type="ECO:0000313" key="6">
    <source>
        <dbReference type="Proteomes" id="UP000267187"/>
    </source>
</evidence>
<dbReference type="AlphaFoldDB" id="A0A3M0A9D5"/>
<evidence type="ECO:0000256" key="4">
    <source>
        <dbReference type="SAM" id="MobiDB-lite"/>
    </source>
</evidence>
<proteinExistence type="inferred from homology"/>
<dbReference type="Pfam" id="PF04957">
    <property type="entry name" value="RMF"/>
    <property type="match status" value="1"/>
</dbReference>
<dbReference type="HAMAP" id="MF_00919">
    <property type="entry name" value="RMF"/>
    <property type="match status" value="1"/>
</dbReference>
<sequence length="59" mass="7169">MKRQKRDMNQRAYDKGYNAGMKGKSREQCPHSQEDHRLEWLGGWRQARADQWEVDPDRH</sequence>
<reference evidence="5 6" key="1">
    <citation type="submission" date="2018-10" db="EMBL/GenBank/DDBJ databases">
        <title>Genomic Encyclopedia of Type Strains, Phase IV (KMG-IV): sequencing the most valuable type-strain genomes for metagenomic binning, comparative biology and taxonomic classification.</title>
        <authorList>
            <person name="Goeker M."/>
        </authorList>
    </citation>
    <scope>NUCLEOTIDE SEQUENCE [LARGE SCALE GENOMIC DNA]</scope>
    <source>
        <strain evidence="5 6">DSM 25080</strain>
    </source>
</reference>
<comment type="caution">
    <text evidence="5">The sequence shown here is derived from an EMBL/GenBank/DDBJ whole genome shotgun (WGS) entry which is preliminary data.</text>
</comment>
<dbReference type="OrthoDB" id="5917763at2"/>
<dbReference type="NCBIfam" id="NF011162">
    <property type="entry name" value="PRK14563.1"/>
    <property type="match status" value="1"/>
</dbReference>
<dbReference type="Gene3D" id="1.10.10.620">
    <property type="entry name" value="ribosome modulation factor like domain"/>
    <property type="match status" value="1"/>
</dbReference>
<keyword evidence="1 3" id="KW-0963">Cytoplasm</keyword>
<evidence type="ECO:0000313" key="5">
    <source>
        <dbReference type="EMBL" id="RMA81137.1"/>
    </source>
</evidence>
<evidence type="ECO:0000256" key="1">
    <source>
        <dbReference type="ARBA" id="ARBA00022490"/>
    </source>
</evidence>
<dbReference type="EMBL" id="REFJ01000002">
    <property type="protein sequence ID" value="RMA81137.1"/>
    <property type="molecule type" value="Genomic_DNA"/>
</dbReference>